<feature type="transmembrane region" description="Helical" evidence="6">
    <location>
        <begin position="82"/>
        <end position="101"/>
    </location>
</feature>
<dbReference type="PANTHER" id="PTHR31766">
    <property type="entry name" value="GLABROUS1 ENHANCER-BINDING PROTEIN-LIKE 2"/>
    <property type="match status" value="1"/>
</dbReference>
<keyword evidence="4 5" id="KW-0472">Membrane</keyword>
<feature type="transmembrane region" description="Helical" evidence="6">
    <location>
        <begin position="210"/>
        <end position="237"/>
    </location>
</feature>
<dbReference type="Pfam" id="PF03798">
    <property type="entry name" value="TRAM_LAG1_CLN8"/>
    <property type="match status" value="1"/>
</dbReference>
<evidence type="ECO:0000256" key="5">
    <source>
        <dbReference type="PROSITE-ProRule" id="PRU00205"/>
    </source>
</evidence>
<feature type="domain" description="TLC" evidence="7">
    <location>
        <begin position="35"/>
        <end position="245"/>
    </location>
</feature>
<evidence type="ECO:0000256" key="6">
    <source>
        <dbReference type="SAM" id="Phobius"/>
    </source>
</evidence>
<evidence type="ECO:0000313" key="8">
    <source>
        <dbReference type="EnsemblPlants" id="Kaladp0867s0032.1.v1.1.CDS.1"/>
    </source>
</evidence>
<keyword evidence="2 5" id="KW-0812">Transmembrane</keyword>
<accession>A0A7N0VI71</accession>
<dbReference type="PROSITE" id="PS50922">
    <property type="entry name" value="TLC"/>
    <property type="match status" value="1"/>
</dbReference>
<feature type="transmembrane region" description="Helical" evidence="6">
    <location>
        <begin position="6"/>
        <end position="28"/>
    </location>
</feature>
<dbReference type="SMART" id="SM00724">
    <property type="entry name" value="TLC"/>
    <property type="match status" value="1"/>
</dbReference>
<dbReference type="Proteomes" id="UP000594263">
    <property type="component" value="Unplaced"/>
</dbReference>
<proteinExistence type="predicted"/>
<dbReference type="InterPro" id="IPR040327">
    <property type="entry name" value="At5g14285-like"/>
</dbReference>
<evidence type="ECO:0000259" key="7">
    <source>
        <dbReference type="PROSITE" id="PS50922"/>
    </source>
</evidence>
<evidence type="ECO:0000256" key="2">
    <source>
        <dbReference type="ARBA" id="ARBA00022692"/>
    </source>
</evidence>
<evidence type="ECO:0000256" key="1">
    <source>
        <dbReference type="ARBA" id="ARBA00004141"/>
    </source>
</evidence>
<name>A0A7N0VI71_KALFE</name>
<sequence>MEIMTSAYSLPLFLSGFVSVYIFAYFVVFRRWSPKIRPDAASCAISIAHGTPAVLLAAHALMSHTSTGGQSFGGRNSETDNMVLDFSIAYFVVDLGHLLVFAPADVLFIGHHVATTYVFATCRYLVGYSASAILKLLIIAEITSGVQNLWTLAAARKAEVAAAEKLYRMVSPLFYVAYTVARGVVGPVVIWEMGAFYWRSGGGGGVIPAWVWGSWMAVIVAAVVVSQLWILNLWLVWLGERRSFHKIQKKLKLSDD</sequence>
<evidence type="ECO:0000256" key="3">
    <source>
        <dbReference type="ARBA" id="ARBA00022989"/>
    </source>
</evidence>
<comment type="subcellular location">
    <subcellularLocation>
        <location evidence="1">Membrane</location>
        <topology evidence="1">Multi-pass membrane protein</topology>
    </subcellularLocation>
</comment>
<dbReference type="InterPro" id="IPR006634">
    <property type="entry name" value="TLC-dom"/>
</dbReference>
<feature type="transmembrane region" description="Helical" evidence="6">
    <location>
        <begin position="132"/>
        <end position="152"/>
    </location>
</feature>
<dbReference type="OMA" id="ASICGWH"/>
<dbReference type="AlphaFoldDB" id="A0A7N0VI71"/>
<keyword evidence="9" id="KW-1185">Reference proteome</keyword>
<dbReference type="Gramene" id="Kaladp0867s0032.1.v1.1">
    <property type="protein sequence ID" value="Kaladp0867s0032.1.v1.1.CDS.1"/>
    <property type="gene ID" value="Kaladp0867s0032.v1.1"/>
</dbReference>
<feature type="transmembrane region" description="Helical" evidence="6">
    <location>
        <begin position="40"/>
        <end position="62"/>
    </location>
</feature>
<evidence type="ECO:0000256" key="4">
    <source>
        <dbReference type="ARBA" id="ARBA00023136"/>
    </source>
</evidence>
<keyword evidence="3 6" id="KW-1133">Transmembrane helix</keyword>
<dbReference type="PANTHER" id="PTHR31766:SF2">
    <property type="entry name" value="GLABROUS1 ENHANCER-BINDING PROTEIN-LIKE 2"/>
    <property type="match status" value="1"/>
</dbReference>
<evidence type="ECO:0000313" key="9">
    <source>
        <dbReference type="Proteomes" id="UP000594263"/>
    </source>
</evidence>
<feature type="transmembrane region" description="Helical" evidence="6">
    <location>
        <begin position="173"/>
        <end position="198"/>
    </location>
</feature>
<protein>
    <recommendedName>
        <fullName evidence="7">TLC domain-containing protein</fullName>
    </recommendedName>
</protein>
<dbReference type="EnsemblPlants" id="Kaladp0867s0032.1.v1.1">
    <property type="protein sequence ID" value="Kaladp0867s0032.1.v1.1.CDS.1"/>
    <property type="gene ID" value="Kaladp0867s0032.v1.1"/>
</dbReference>
<reference evidence="8" key="1">
    <citation type="submission" date="2021-01" db="UniProtKB">
        <authorList>
            <consortium name="EnsemblPlants"/>
        </authorList>
    </citation>
    <scope>IDENTIFICATION</scope>
</reference>
<dbReference type="GO" id="GO:0016020">
    <property type="term" value="C:membrane"/>
    <property type="evidence" value="ECO:0007669"/>
    <property type="project" value="UniProtKB-SubCell"/>
</dbReference>
<organism evidence="8 9">
    <name type="scientific">Kalanchoe fedtschenkoi</name>
    <name type="common">Lavender scallops</name>
    <name type="synonym">South American air plant</name>
    <dbReference type="NCBI Taxonomy" id="63787"/>
    <lineage>
        <taxon>Eukaryota</taxon>
        <taxon>Viridiplantae</taxon>
        <taxon>Streptophyta</taxon>
        <taxon>Embryophyta</taxon>
        <taxon>Tracheophyta</taxon>
        <taxon>Spermatophyta</taxon>
        <taxon>Magnoliopsida</taxon>
        <taxon>eudicotyledons</taxon>
        <taxon>Gunneridae</taxon>
        <taxon>Pentapetalae</taxon>
        <taxon>Saxifragales</taxon>
        <taxon>Crassulaceae</taxon>
        <taxon>Kalanchoe</taxon>
    </lineage>
</organism>